<keyword evidence="3" id="KW-0393">Immunoglobulin domain</keyword>
<dbReference type="GO" id="GO:0005102">
    <property type="term" value="F:signaling receptor binding"/>
    <property type="evidence" value="ECO:0007669"/>
    <property type="project" value="TreeGrafter"/>
</dbReference>
<sequence>MDIFSGWRSSISALMAGLRSVLFTSLWIFSLAGEDTKIITAKSGQDVPLHCQGPRDADIPGILWSRPDLGSEKYVFFFRGNRPYENYQLPSYHGRVNLTNPEMKDGDVSVVLKNVSVNDTGTYQCRVIIRGGEEPKLYSTIQLNVSVSGHTVGHTGRGQDTGGNLWVVGCCWACWFCWLYDI</sequence>
<dbReference type="SMART" id="SM00409">
    <property type="entry name" value="IG"/>
    <property type="match status" value="1"/>
</dbReference>
<keyword evidence="2" id="KW-0472">Membrane</keyword>
<dbReference type="PANTHER" id="PTHR24100:SF151">
    <property type="entry name" value="ICOS LIGAND"/>
    <property type="match status" value="1"/>
</dbReference>
<dbReference type="EMBL" id="VHII01000014">
    <property type="protein sequence ID" value="KAF1381057.1"/>
    <property type="molecule type" value="Genomic_DNA"/>
</dbReference>
<dbReference type="Proteomes" id="UP000465112">
    <property type="component" value="Chromosome 14"/>
</dbReference>
<evidence type="ECO:0000256" key="1">
    <source>
        <dbReference type="ARBA" id="ARBA00004370"/>
    </source>
</evidence>
<dbReference type="GO" id="GO:0001817">
    <property type="term" value="P:regulation of cytokine production"/>
    <property type="evidence" value="ECO:0007669"/>
    <property type="project" value="TreeGrafter"/>
</dbReference>
<dbReference type="Gene3D" id="2.60.40.10">
    <property type="entry name" value="Immunoglobulins"/>
    <property type="match status" value="1"/>
</dbReference>
<evidence type="ECO:0000313" key="6">
    <source>
        <dbReference type="Proteomes" id="UP000465112"/>
    </source>
</evidence>
<dbReference type="PROSITE" id="PS50835">
    <property type="entry name" value="IG_LIKE"/>
    <property type="match status" value="1"/>
</dbReference>
<organism evidence="5 6">
    <name type="scientific">Perca fluviatilis</name>
    <name type="common">European perch</name>
    <dbReference type="NCBI Taxonomy" id="8168"/>
    <lineage>
        <taxon>Eukaryota</taxon>
        <taxon>Metazoa</taxon>
        <taxon>Chordata</taxon>
        <taxon>Craniata</taxon>
        <taxon>Vertebrata</taxon>
        <taxon>Euteleostomi</taxon>
        <taxon>Actinopterygii</taxon>
        <taxon>Neopterygii</taxon>
        <taxon>Teleostei</taxon>
        <taxon>Neoteleostei</taxon>
        <taxon>Acanthomorphata</taxon>
        <taxon>Eupercaria</taxon>
        <taxon>Perciformes</taxon>
        <taxon>Percoidei</taxon>
        <taxon>Percidae</taxon>
        <taxon>Percinae</taxon>
        <taxon>Perca</taxon>
    </lineage>
</organism>
<reference evidence="5 6" key="1">
    <citation type="submission" date="2019-06" db="EMBL/GenBank/DDBJ databases">
        <title>A chromosome-scale genome assembly of the European perch, Perca fluviatilis.</title>
        <authorList>
            <person name="Roques C."/>
            <person name="Zahm M."/>
            <person name="Cabau C."/>
            <person name="Klopp C."/>
            <person name="Bouchez O."/>
            <person name="Donnadieu C."/>
            <person name="Kuhl H."/>
            <person name="Gislard M."/>
            <person name="Guendouz S."/>
            <person name="Journot L."/>
            <person name="Haffray P."/>
            <person name="Bestin A."/>
            <person name="Morvezen R."/>
            <person name="Feron R."/>
            <person name="Wen M."/>
            <person name="Jouanno E."/>
            <person name="Herpin A."/>
            <person name="Schartl M."/>
            <person name="Postlethwait J."/>
            <person name="Schaerlinger B."/>
            <person name="Chardard D."/>
            <person name="Lecocq T."/>
            <person name="Poncet C."/>
            <person name="Jaffrelo L."/>
            <person name="Lampietro C."/>
            <person name="Guiguen Y."/>
        </authorList>
    </citation>
    <scope>NUCLEOTIDE SEQUENCE [LARGE SCALE GENOMIC DNA]</scope>
    <source>
        <tissue evidence="5">Blood</tissue>
    </source>
</reference>
<dbReference type="Pfam" id="PF07686">
    <property type="entry name" value="V-set"/>
    <property type="match status" value="1"/>
</dbReference>
<evidence type="ECO:0000256" key="3">
    <source>
        <dbReference type="ARBA" id="ARBA00023319"/>
    </source>
</evidence>
<accession>A0A6A5DYL2</accession>
<protein>
    <recommendedName>
        <fullName evidence="4">Ig-like domain-containing protein</fullName>
    </recommendedName>
</protein>
<comment type="subcellular location">
    <subcellularLocation>
        <location evidence="1">Membrane</location>
    </subcellularLocation>
</comment>
<evidence type="ECO:0000259" key="4">
    <source>
        <dbReference type="PROSITE" id="PS50835"/>
    </source>
</evidence>
<dbReference type="InterPro" id="IPR013783">
    <property type="entry name" value="Ig-like_fold"/>
</dbReference>
<dbReference type="GO" id="GO:0050852">
    <property type="term" value="P:T cell receptor signaling pathway"/>
    <property type="evidence" value="ECO:0007669"/>
    <property type="project" value="TreeGrafter"/>
</dbReference>
<dbReference type="InterPro" id="IPR013106">
    <property type="entry name" value="Ig_V-set"/>
</dbReference>
<dbReference type="PANTHER" id="PTHR24100">
    <property type="entry name" value="BUTYROPHILIN"/>
    <property type="match status" value="1"/>
</dbReference>
<name>A0A6A5DYL2_PERFL</name>
<dbReference type="InterPro" id="IPR036179">
    <property type="entry name" value="Ig-like_dom_sf"/>
</dbReference>
<proteinExistence type="predicted"/>
<dbReference type="SMART" id="SM00406">
    <property type="entry name" value="IGv"/>
    <property type="match status" value="1"/>
</dbReference>
<dbReference type="InterPro" id="IPR007110">
    <property type="entry name" value="Ig-like_dom"/>
</dbReference>
<keyword evidence="6" id="KW-1185">Reference proteome</keyword>
<dbReference type="AlphaFoldDB" id="A0A6A5DYL2"/>
<feature type="domain" description="Ig-like" evidence="4">
    <location>
        <begin position="44"/>
        <end position="127"/>
    </location>
</feature>
<comment type="caution">
    <text evidence="5">The sequence shown here is derived from an EMBL/GenBank/DDBJ whole genome shotgun (WGS) entry which is preliminary data.</text>
</comment>
<evidence type="ECO:0000256" key="2">
    <source>
        <dbReference type="ARBA" id="ARBA00023136"/>
    </source>
</evidence>
<dbReference type="InterPro" id="IPR003599">
    <property type="entry name" value="Ig_sub"/>
</dbReference>
<dbReference type="GO" id="GO:0009897">
    <property type="term" value="C:external side of plasma membrane"/>
    <property type="evidence" value="ECO:0007669"/>
    <property type="project" value="TreeGrafter"/>
</dbReference>
<dbReference type="SUPFAM" id="SSF48726">
    <property type="entry name" value="Immunoglobulin"/>
    <property type="match status" value="1"/>
</dbReference>
<dbReference type="InterPro" id="IPR050504">
    <property type="entry name" value="IgSF_BTN/MOG"/>
</dbReference>
<evidence type="ECO:0000313" key="5">
    <source>
        <dbReference type="EMBL" id="KAF1381057.1"/>
    </source>
</evidence>
<gene>
    <name evidence="5" type="ORF">PFLUV_G00170470</name>
</gene>